<sequence>MSALETFYPANKAEWRNWLAQNHATQQSIWVIFYRKKTGIPSLSWSEAVDEAICFGWIDSTKKSIDEEKYRQLYSKRNPKSTWSKVNKDKVKVLMEQDLIQEAGYKTIEIAKENGNWSLLDDVENLIIPKDLDQALKSNPKAEAYFLSLSKSNRKSILQWVVTAKRSDTRIKRINETVELSAQGLKPKQFR</sequence>
<keyword evidence="2" id="KW-1185">Reference proteome</keyword>
<dbReference type="OrthoDB" id="9796999at2"/>
<reference evidence="1 2" key="1">
    <citation type="submission" date="2018-08" db="EMBL/GenBank/DDBJ databases">
        <title>The draft genome squence of Brumimicrobium sp. N62.</title>
        <authorList>
            <person name="Du Z.-J."/>
            <person name="Luo H.-R."/>
        </authorList>
    </citation>
    <scope>NUCLEOTIDE SEQUENCE [LARGE SCALE GENOMIC DNA]</scope>
    <source>
        <strain evidence="1 2">N62</strain>
    </source>
</reference>
<dbReference type="Proteomes" id="UP000257127">
    <property type="component" value="Unassembled WGS sequence"/>
</dbReference>
<name>A0A3E1EVV3_9FLAO</name>
<gene>
    <name evidence="1" type="ORF">DXU93_11010</name>
</gene>
<evidence type="ECO:0008006" key="3">
    <source>
        <dbReference type="Google" id="ProtNLM"/>
    </source>
</evidence>
<evidence type="ECO:0000313" key="1">
    <source>
        <dbReference type="EMBL" id="RFC53652.1"/>
    </source>
</evidence>
<evidence type="ECO:0000313" key="2">
    <source>
        <dbReference type="Proteomes" id="UP000257127"/>
    </source>
</evidence>
<dbReference type="AlphaFoldDB" id="A0A3E1EVV3"/>
<organism evidence="1 2">
    <name type="scientific">Brumimicrobium aurantiacum</name>
    <dbReference type="NCBI Taxonomy" id="1737063"/>
    <lineage>
        <taxon>Bacteria</taxon>
        <taxon>Pseudomonadati</taxon>
        <taxon>Bacteroidota</taxon>
        <taxon>Flavobacteriia</taxon>
        <taxon>Flavobacteriales</taxon>
        <taxon>Crocinitomicaceae</taxon>
        <taxon>Brumimicrobium</taxon>
    </lineage>
</organism>
<comment type="caution">
    <text evidence="1">The sequence shown here is derived from an EMBL/GenBank/DDBJ whole genome shotgun (WGS) entry which is preliminary data.</text>
</comment>
<dbReference type="RefSeq" id="WP_116881348.1">
    <property type="nucleotide sequence ID" value="NZ_QURB01000007.1"/>
</dbReference>
<dbReference type="EMBL" id="QURB01000007">
    <property type="protein sequence ID" value="RFC53652.1"/>
    <property type="molecule type" value="Genomic_DNA"/>
</dbReference>
<protein>
    <recommendedName>
        <fullName evidence="3">Bacteriocin-protection protein</fullName>
    </recommendedName>
</protein>
<accession>A0A3E1EVV3</accession>
<dbReference type="Pfam" id="PF13376">
    <property type="entry name" value="OmdA"/>
    <property type="match status" value="1"/>
</dbReference>
<proteinExistence type="predicted"/>